<evidence type="ECO:0008006" key="2">
    <source>
        <dbReference type="Google" id="ProtNLM"/>
    </source>
</evidence>
<organism evidence="1">
    <name type="scientific">uncultured Eubacteriales bacterium</name>
    <dbReference type="NCBI Taxonomy" id="172733"/>
    <lineage>
        <taxon>Bacteria</taxon>
        <taxon>Bacillati</taxon>
        <taxon>Bacillota</taxon>
        <taxon>Clostridia</taxon>
        <taxon>Eubacteriales</taxon>
        <taxon>environmental samples</taxon>
    </lineage>
</organism>
<proteinExistence type="predicted"/>
<reference evidence="1" key="1">
    <citation type="submission" date="2016-04" db="EMBL/GenBank/DDBJ databases">
        <authorList>
            <person name="Evans L.H."/>
            <person name="Alamgir A."/>
            <person name="Owens N."/>
            <person name="Weber N.D."/>
            <person name="Virtaneva K."/>
            <person name="Barbian K."/>
            <person name="Babar A."/>
            <person name="Rosenke K."/>
        </authorList>
    </citation>
    <scope>NUCLEOTIDE SEQUENCE</scope>
    <source>
        <strain evidence="1">86</strain>
    </source>
</reference>
<dbReference type="EMBL" id="FLUN01000001">
    <property type="protein sequence ID" value="SBW06529.1"/>
    <property type="molecule type" value="Genomic_DNA"/>
</dbReference>
<accession>A0A212K480</accession>
<dbReference type="SUPFAM" id="SSF53795">
    <property type="entry name" value="PEP carboxykinase-like"/>
    <property type="match status" value="1"/>
</dbReference>
<protein>
    <recommendedName>
        <fullName evidence="2">DUF4914 domain-containing protein</fullName>
    </recommendedName>
</protein>
<name>A0A212K480_9FIRM</name>
<dbReference type="Pfam" id="PF16260">
    <property type="entry name" value="DUF4914"/>
    <property type="match status" value="1"/>
</dbReference>
<dbReference type="AlphaFoldDB" id="A0A212K480"/>
<dbReference type="InterPro" id="IPR032583">
    <property type="entry name" value="DUF4914"/>
</dbReference>
<evidence type="ECO:0000313" key="1">
    <source>
        <dbReference type="EMBL" id="SBW06529.1"/>
    </source>
</evidence>
<sequence>MNLLFDKFAFPEDLSAVLSKSPSVIIPESKEVLYELIFGNEHTNKVEVFYDVDGKSVKEAEVVRCKNGASVNFPEDYMRRREPDCMRIADDLPTDKPRFQEVYGYPFSDLRAQTFDWLAKQELVIVPFKAGGYQYGYDSILVCPRNAAFFAFALGQLQAFINVKEIGETFKPRSVVYVAPPFRHSHFDGRQVVVHSRGADFHEIFSYNLYPGPSAKKGIYSVLLDIGEQEGWVTAHASAARIITPYENEMVMMHEGASGGGKSELLQDVQRCPDGRVLLGVNQQTGEERYISMSDTCTIDPVTDDMAICHPSFQGTNGKLTLADGEDGWFVRVDGITEYGCDPTYEKIAIQSKEPLMFFNMAGVARATCLLWEHTLDSNGKPCPNPRVIIPRRMIHNIVTTPVEVDVRSFGVRMPPTTAKDPNYGILGLLHIIPPALAWLWRLVAPRGFNNPSIADGAGSALASEGVGSYWPFATGMRVQQANLLLEQILDCVSTRYVLIPNQHIGIYKVGFAAEWISREYLARRGGVNMKMDRLTPARCPILGYALKDMKVDGQHISTKFLRPEVQETLGEKGYDKGAKILTDFFAKELAVYEVEELHPVGKQILECFKRGGSVQDYCDIIPLGLE</sequence>
<gene>
    <name evidence="1" type="ORF">KL86CLO1_12174</name>
</gene>